<gene>
    <name evidence="1" type="ORF">PQR03_25935</name>
</gene>
<evidence type="ECO:0000313" key="1">
    <source>
        <dbReference type="EMBL" id="MFM0241583.1"/>
    </source>
</evidence>
<proteinExistence type="predicted"/>
<reference evidence="1 2" key="1">
    <citation type="journal article" date="2024" name="Chem. Sci.">
        <title>Discovery of megapolipeptins by genome mining of a Burkholderiales bacteria collection.</title>
        <authorList>
            <person name="Paulo B.S."/>
            <person name="Recchia M.J.J."/>
            <person name="Lee S."/>
            <person name="Fergusson C.H."/>
            <person name="Romanowski S.B."/>
            <person name="Hernandez A."/>
            <person name="Krull N."/>
            <person name="Liu D.Y."/>
            <person name="Cavanagh H."/>
            <person name="Bos A."/>
            <person name="Gray C.A."/>
            <person name="Murphy B.T."/>
            <person name="Linington R.G."/>
            <person name="Eustaquio A.S."/>
        </authorList>
    </citation>
    <scope>NUCLEOTIDE SEQUENCE [LARGE SCALE GENOMIC DNA]</scope>
    <source>
        <strain evidence="1 2">RL17-351-BIE-A</strain>
    </source>
</reference>
<dbReference type="Proteomes" id="UP001629274">
    <property type="component" value="Unassembled WGS sequence"/>
</dbReference>
<evidence type="ECO:0000313" key="2">
    <source>
        <dbReference type="Proteomes" id="UP001629274"/>
    </source>
</evidence>
<organism evidence="1 2">
    <name type="scientific">Paraburkholderia phytofirmans</name>
    <dbReference type="NCBI Taxonomy" id="261302"/>
    <lineage>
        <taxon>Bacteria</taxon>
        <taxon>Pseudomonadati</taxon>
        <taxon>Pseudomonadota</taxon>
        <taxon>Betaproteobacteria</taxon>
        <taxon>Burkholderiales</taxon>
        <taxon>Burkholderiaceae</taxon>
        <taxon>Paraburkholderia</taxon>
    </lineage>
</organism>
<name>A0ABW9BQ59_9BURK</name>
<dbReference type="EMBL" id="JAQQDR010000010">
    <property type="protein sequence ID" value="MFM0241583.1"/>
    <property type="molecule type" value="Genomic_DNA"/>
</dbReference>
<dbReference type="RefSeq" id="WP_012434081.1">
    <property type="nucleotide sequence ID" value="NZ_JAQQCK010000021.1"/>
</dbReference>
<accession>A0ABW9BQ59</accession>
<protein>
    <recommendedName>
        <fullName evidence="3">Guanylate cyclase domain-containing protein</fullName>
    </recommendedName>
</protein>
<comment type="caution">
    <text evidence="1">The sequence shown here is derived from an EMBL/GenBank/DDBJ whole genome shotgun (WGS) entry which is preliminary data.</text>
</comment>
<keyword evidence="2" id="KW-1185">Reference proteome</keyword>
<evidence type="ECO:0008006" key="3">
    <source>
        <dbReference type="Google" id="ProtNLM"/>
    </source>
</evidence>
<sequence>MPLQLASHFVAFIDLLGFSEMVRIDCESSHAPKYLEILYDAHLRAATLFSKDLDSGLTQFSDSIVLSRPFDLACLADFISTIAAWQRSLLLDGLLCRGGVTFGKHFVKDRFLFSKGLIDAYRLESTQAKHPRIVISENLLQLAHPTVEIGTLNLIQEEDGISFIDYLAIDNQNEKEKFSAAIQTVMAASPNGDASVQEKMRWLARYADHKLGTNLSGPRFAIL</sequence>